<dbReference type="Proteomes" id="UP000250043">
    <property type="component" value="Unassembled WGS sequence"/>
</dbReference>
<dbReference type="GO" id="GO:0005506">
    <property type="term" value="F:iron ion binding"/>
    <property type="evidence" value="ECO:0007669"/>
    <property type="project" value="InterPro"/>
</dbReference>
<evidence type="ECO:0000256" key="4">
    <source>
        <dbReference type="ARBA" id="ARBA00023136"/>
    </source>
</evidence>
<dbReference type="InterPro" id="IPR006694">
    <property type="entry name" value="Fatty_acid_hydroxylase"/>
</dbReference>
<evidence type="ECO:0000313" key="6">
    <source>
        <dbReference type="EMBL" id="OCH85077.1"/>
    </source>
</evidence>
<gene>
    <name evidence="6" type="ORF">OBBRIDRAFT_815223</name>
</gene>
<dbReference type="GO" id="GO:0008610">
    <property type="term" value="P:lipid biosynthetic process"/>
    <property type="evidence" value="ECO:0007669"/>
    <property type="project" value="InterPro"/>
</dbReference>
<evidence type="ECO:0000259" key="5">
    <source>
        <dbReference type="Pfam" id="PF04116"/>
    </source>
</evidence>
<dbReference type="AlphaFoldDB" id="A0A8E2DFQ8"/>
<proteinExistence type="predicted"/>
<protein>
    <submittedName>
        <fullName evidence="6">C4-methyl sterol oxidase</fullName>
    </submittedName>
</protein>
<dbReference type="OrthoDB" id="1658724at2759"/>
<evidence type="ECO:0000256" key="2">
    <source>
        <dbReference type="ARBA" id="ARBA00022692"/>
    </source>
</evidence>
<evidence type="ECO:0000313" key="7">
    <source>
        <dbReference type="Proteomes" id="UP000250043"/>
    </source>
</evidence>
<sequence length="331" mass="38534">MNSTAPVYHSAELLYANVDFSQLNWFELQWASWYMWIGNPVIATGLMSFLLHEIVYFGRCVPWIIIDAMPYFNKWKLQPNKVPSPQEQWECTKLVLYSHFTIELPMIWFFHPMAEAFGMSTWEVPFPSWTTLLPQVALFFVFEDVFHFFAHQALHWGPLYKHIHKIHHKYSAPFGLAAEYAHPAEVAILGTGTIGGPLLYCAFRHDLHIVAVYIWITLRLFQAVDAHSGYDFPWSLQHILPFWSGAEHHDFHHMAFVNNFSTSFRWCDWLFGTDDRYRAYRARVKAMKKANMTSEEFAAMEKKMLAEAEAEGLKAEAAAEAYQYGSKQKTS</sequence>
<evidence type="ECO:0000256" key="3">
    <source>
        <dbReference type="ARBA" id="ARBA00022989"/>
    </source>
</evidence>
<keyword evidence="3" id="KW-1133">Transmembrane helix</keyword>
<organism evidence="6 7">
    <name type="scientific">Obba rivulosa</name>
    <dbReference type="NCBI Taxonomy" id="1052685"/>
    <lineage>
        <taxon>Eukaryota</taxon>
        <taxon>Fungi</taxon>
        <taxon>Dikarya</taxon>
        <taxon>Basidiomycota</taxon>
        <taxon>Agaricomycotina</taxon>
        <taxon>Agaricomycetes</taxon>
        <taxon>Polyporales</taxon>
        <taxon>Gelatoporiaceae</taxon>
        <taxon>Obba</taxon>
    </lineage>
</organism>
<comment type="subcellular location">
    <subcellularLocation>
        <location evidence="1">Membrane</location>
    </subcellularLocation>
</comment>
<keyword evidence="4" id="KW-0472">Membrane</keyword>
<evidence type="ECO:0000256" key="1">
    <source>
        <dbReference type="ARBA" id="ARBA00004370"/>
    </source>
</evidence>
<dbReference type="InterPro" id="IPR050307">
    <property type="entry name" value="Sterol_Desaturase_Related"/>
</dbReference>
<dbReference type="Pfam" id="PF04116">
    <property type="entry name" value="FA_hydroxylase"/>
    <property type="match status" value="1"/>
</dbReference>
<dbReference type="PANTHER" id="PTHR11863">
    <property type="entry name" value="STEROL DESATURASE"/>
    <property type="match status" value="1"/>
</dbReference>
<dbReference type="GO" id="GO:0016020">
    <property type="term" value="C:membrane"/>
    <property type="evidence" value="ECO:0007669"/>
    <property type="project" value="UniProtKB-SubCell"/>
</dbReference>
<dbReference type="EMBL" id="KV722610">
    <property type="protein sequence ID" value="OCH85077.1"/>
    <property type="molecule type" value="Genomic_DNA"/>
</dbReference>
<keyword evidence="2" id="KW-0812">Transmembrane</keyword>
<name>A0A8E2DFQ8_9APHY</name>
<reference evidence="6 7" key="1">
    <citation type="submission" date="2016-07" db="EMBL/GenBank/DDBJ databases">
        <title>Draft genome of the white-rot fungus Obba rivulosa 3A-2.</title>
        <authorList>
            <consortium name="DOE Joint Genome Institute"/>
            <person name="Miettinen O."/>
            <person name="Riley R."/>
            <person name="Acob R."/>
            <person name="Barry K."/>
            <person name="Cullen D."/>
            <person name="De Vries R."/>
            <person name="Hainaut M."/>
            <person name="Hatakka A."/>
            <person name="Henrissat B."/>
            <person name="Hilden K."/>
            <person name="Kuo R."/>
            <person name="Labutti K."/>
            <person name="Lipzen A."/>
            <person name="Makela M.R."/>
            <person name="Sandor L."/>
            <person name="Spatafora J.W."/>
            <person name="Grigoriev I.V."/>
            <person name="Hibbett D.S."/>
        </authorList>
    </citation>
    <scope>NUCLEOTIDE SEQUENCE [LARGE SCALE GENOMIC DNA]</scope>
    <source>
        <strain evidence="6 7">3A-2</strain>
    </source>
</reference>
<feature type="domain" description="Fatty acid hydroxylase" evidence="5">
    <location>
        <begin position="136"/>
        <end position="273"/>
    </location>
</feature>
<keyword evidence="7" id="KW-1185">Reference proteome</keyword>
<dbReference type="GO" id="GO:0016491">
    <property type="term" value="F:oxidoreductase activity"/>
    <property type="evidence" value="ECO:0007669"/>
    <property type="project" value="InterPro"/>
</dbReference>
<accession>A0A8E2DFQ8</accession>